<sequence>MESFECPVCLESIYYLIDRRMLYSELCNHKFSPLRDNQRMHFMNKVFMCMPTVGQLGRGQCPQCRQPVTKANFKEKDPEGELLAAEKEARRHISAVYNDSRLNFENTPAYNDYLEMKESMVYELALGTDDTKKRSIESTLRNHERRNAKQIAENADARREMQKTVIRNIVESEGTFYEAIKQNLMLKPAESHQILVHPLQRQYAALFKTESNNFAVQAVVDIFPKPLDALIKEEDDIPRKALKTKEQKNKAELAGGYDRLAVSQRNLAELRLCLLIGLS</sequence>
<organism evidence="3 4">
    <name type="scientific">Cardiosporidium cionae</name>
    <dbReference type="NCBI Taxonomy" id="476202"/>
    <lineage>
        <taxon>Eukaryota</taxon>
        <taxon>Sar</taxon>
        <taxon>Alveolata</taxon>
        <taxon>Apicomplexa</taxon>
        <taxon>Aconoidasida</taxon>
        <taxon>Nephromycida</taxon>
        <taxon>Cardiosporidium</taxon>
    </lineage>
</organism>
<dbReference type="Gene3D" id="3.30.40.10">
    <property type="entry name" value="Zinc/RING finger domain, C3HC4 (zinc finger)"/>
    <property type="match status" value="1"/>
</dbReference>
<comment type="caution">
    <text evidence="3">The sequence shown here is derived from an EMBL/GenBank/DDBJ whole genome shotgun (WGS) entry which is preliminary data.</text>
</comment>
<protein>
    <submittedName>
        <fullName evidence="3">CDK-activating kinase assembly factor MAT1 protein</fullName>
    </submittedName>
</protein>
<dbReference type="InterPro" id="IPR013083">
    <property type="entry name" value="Znf_RING/FYVE/PHD"/>
</dbReference>
<dbReference type="Proteomes" id="UP000823046">
    <property type="component" value="Unassembled WGS sequence"/>
</dbReference>
<feature type="coiled-coil region" evidence="1">
    <location>
        <begin position="133"/>
        <end position="160"/>
    </location>
</feature>
<keyword evidence="3" id="KW-0418">Kinase</keyword>
<dbReference type="Pfam" id="PF06391">
    <property type="entry name" value="MAT1"/>
    <property type="match status" value="1"/>
</dbReference>
<dbReference type="EMBL" id="JADAQX010000035">
    <property type="protein sequence ID" value="KAF8822628.1"/>
    <property type="molecule type" value="Genomic_DNA"/>
</dbReference>
<dbReference type="InterPro" id="IPR015877">
    <property type="entry name" value="MAT1_centre"/>
</dbReference>
<keyword evidence="4" id="KW-1185">Reference proteome</keyword>
<reference evidence="3 4" key="1">
    <citation type="journal article" date="2020" name="bioRxiv">
        <title>Metabolic contributions of an alphaproteobacterial endosymbiont in the apicomplexan Cardiosporidium cionae.</title>
        <authorList>
            <person name="Hunter E.S."/>
            <person name="Paight C.J."/>
            <person name="Lane C.E."/>
        </authorList>
    </citation>
    <scope>NUCLEOTIDE SEQUENCE [LARGE SCALE GENOMIC DNA]</scope>
    <source>
        <strain evidence="3">ESH_2018</strain>
    </source>
</reference>
<dbReference type="PANTHER" id="PTHR12683:SF13">
    <property type="entry name" value="CDK-ACTIVATING KINASE ASSEMBLY FACTOR MAT1"/>
    <property type="match status" value="1"/>
</dbReference>
<name>A0ABQ7JF54_9APIC</name>
<accession>A0ABQ7JF54</accession>
<dbReference type="PANTHER" id="PTHR12683">
    <property type="entry name" value="CDK-ACTIVATING KINASE ASSEMBLY FACTOR MAT1"/>
    <property type="match status" value="1"/>
</dbReference>
<dbReference type="GO" id="GO:0016301">
    <property type="term" value="F:kinase activity"/>
    <property type="evidence" value="ECO:0007669"/>
    <property type="project" value="UniProtKB-KW"/>
</dbReference>
<feature type="domain" description="MAT1 centre" evidence="2">
    <location>
        <begin position="70"/>
        <end position="175"/>
    </location>
</feature>
<keyword evidence="1" id="KW-0175">Coiled coil</keyword>
<proteinExistence type="predicted"/>
<evidence type="ECO:0000256" key="1">
    <source>
        <dbReference type="SAM" id="Coils"/>
    </source>
</evidence>
<evidence type="ECO:0000259" key="2">
    <source>
        <dbReference type="Pfam" id="PF06391"/>
    </source>
</evidence>
<gene>
    <name evidence="3" type="ORF">IE077_000504</name>
</gene>
<evidence type="ECO:0000313" key="3">
    <source>
        <dbReference type="EMBL" id="KAF8822628.1"/>
    </source>
</evidence>
<evidence type="ECO:0000313" key="4">
    <source>
        <dbReference type="Proteomes" id="UP000823046"/>
    </source>
</evidence>
<keyword evidence="3" id="KW-0808">Transferase</keyword>